<protein>
    <recommendedName>
        <fullName evidence="4">DUF5018 domain-containing protein</fullName>
    </recommendedName>
</protein>
<gene>
    <name evidence="2" type="ORF">PQJ61_12330</name>
</gene>
<comment type="caution">
    <text evidence="2">The sequence shown here is derived from an EMBL/GenBank/DDBJ whole genome shotgun (WGS) entry which is preliminary data.</text>
</comment>
<sequence length="254" mass="26539">MKKVVSFIILLSGALLFYSCGDTGAGDSLATLITGYSEENIVGDVIIDKEAKTITVEVLPLDLSDFDPAITVSEGAVLDEPLSIQDGVPASYTVTAEDGTVSVWSVTVTVQYGMRFTYADTEYVFTGGVTDDTYNTEVGAGVPAITIDGSGQAGESIAENGAWTDDHSSFTLDSAETGTINSSFTIFDFSGDESSCNPYFTVTDYGSVGGIFRATFNNDAEMAAPESRFTIVPSPLPLTGGFAKLLVVSGPPAS</sequence>
<organism evidence="2 3">
    <name type="scientific">Candidatus Thalassospirochaeta sargassi</name>
    <dbReference type="NCBI Taxonomy" id="3119039"/>
    <lineage>
        <taxon>Bacteria</taxon>
        <taxon>Pseudomonadati</taxon>
        <taxon>Spirochaetota</taxon>
        <taxon>Spirochaetia</taxon>
        <taxon>Spirochaetales</taxon>
        <taxon>Spirochaetaceae</taxon>
        <taxon>Candidatus Thalassospirochaeta</taxon>
    </lineage>
</organism>
<dbReference type="PROSITE" id="PS51257">
    <property type="entry name" value="PROKAR_LIPOPROTEIN"/>
    <property type="match status" value="1"/>
</dbReference>
<dbReference type="Gene3D" id="2.60.40.2340">
    <property type="match status" value="1"/>
</dbReference>
<evidence type="ECO:0008006" key="4">
    <source>
        <dbReference type="Google" id="ProtNLM"/>
    </source>
</evidence>
<feature type="signal peptide" evidence="1">
    <location>
        <begin position="1"/>
        <end position="25"/>
    </location>
</feature>
<evidence type="ECO:0000256" key="1">
    <source>
        <dbReference type="SAM" id="SignalP"/>
    </source>
</evidence>
<name>A0AAJ1IGK7_9SPIO</name>
<accession>A0AAJ1IGK7</accession>
<evidence type="ECO:0000313" key="3">
    <source>
        <dbReference type="Proteomes" id="UP001221217"/>
    </source>
</evidence>
<keyword evidence="1" id="KW-0732">Signal</keyword>
<evidence type="ECO:0000313" key="2">
    <source>
        <dbReference type="EMBL" id="MDC7227543.1"/>
    </source>
</evidence>
<reference evidence="2 3" key="1">
    <citation type="submission" date="2022-12" db="EMBL/GenBank/DDBJ databases">
        <title>Metagenome assembled genome from gulf of manar.</title>
        <authorList>
            <person name="Kohli P."/>
            <person name="Pk S."/>
            <person name="Venkata Ramana C."/>
            <person name="Sasikala C."/>
        </authorList>
    </citation>
    <scope>NUCLEOTIDE SEQUENCE [LARGE SCALE GENOMIC DNA]</scope>
    <source>
        <strain evidence="2">JB008</strain>
    </source>
</reference>
<feature type="chain" id="PRO_5042459193" description="DUF5018 domain-containing protein" evidence="1">
    <location>
        <begin position="26"/>
        <end position="254"/>
    </location>
</feature>
<dbReference type="EMBL" id="JAQQAL010000028">
    <property type="protein sequence ID" value="MDC7227543.1"/>
    <property type="molecule type" value="Genomic_DNA"/>
</dbReference>
<dbReference type="AlphaFoldDB" id="A0AAJ1IGK7"/>
<dbReference type="Proteomes" id="UP001221217">
    <property type="component" value="Unassembled WGS sequence"/>
</dbReference>
<proteinExistence type="predicted"/>